<sequence length="196" mass="22435">MIIKPDNRFTRRFALMARVLPATVFVLLGGGLLYYTTLGLLSGSSNDGWVGGLVSFALVGLLCFLMSMMMSRRGFARLLERISTRLSPESILFDNHYFGSVELNWNDITDVRLCEEKGNEGIFFKLETGSNTAQDFADLLLRGKDLERAQGYQWRMTPDLYDRPAAEMYAQISRYWREPSARHELAEEISREVTRK</sequence>
<feature type="transmembrane region" description="Helical" evidence="1">
    <location>
        <begin position="12"/>
        <end position="36"/>
    </location>
</feature>
<dbReference type="EMBL" id="JACATZ010000003">
    <property type="protein sequence ID" value="NWJ47400.1"/>
    <property type="molecule type" value="Genomic_DNA"/>
</dbReference>
<protein>
    <submittedName>
        <fullName evidence="2">Uncharacterized protein</fullName>
    </submittedName>
</protein>
<dbReference type="EMBL" id="CP128400">
    <property type="protein sequence ID" value="WJW69312.1"/>
    <property type="molecule type" value="Genomic_DNA"/>
</dbReference>
<evidence type="ECO:0000313" key="4">
    <source>
        <dbReference type="Proteomes" id="UP000521676"/>
    </source>
</evidence>
<reference evidence="2 4" key="1">
    <citation type="submission" date="2020-06" db="EMBL/GenBank/DDBJ databases">
        <title>Anoxygenic phototrophic Chloroflexota member uses a Type I reaction center.</title>
        <authorList>
            <person name="Tsuji J.M."/>
            <person name="Shaw N.A."/>
            <person name="Nagashima S."/>
            <person name="Venkiteswaran J."/>
            <person name="Schiff S.L."/>
            <person name="Hanada S."/>
            <person name="Tank M."/>
            <person name="Neufeld J.D."/>
        </authorList>
    </citation>
    <scope>NUCLEOTIDE SEQUENCE [LARGE SCALE GENOMIC DNA]</scope>
    <source>
        <strain evidence="2">L227-S17</strain>
    </source>
</reference>
<gene>
    <name evidence="2" type="ORF">HXX08_16195</name>
    <name evidence="3" type="ORF">OZ401_002920</name>
</gene>
<reference evidence="3" key="2">
    <citation type="journal article" date="2024" name="Nature">
        <title>Anoxygenic phototroph of the Chloroflexota uses a type I reaction centre.</title>
        <authorList>
            <person name="Tsuji J.M."/>
            <person name="Shaw N.A."/>
            <person name="Nagashima S."/>
            <person name="Venkiteswaran J.J."/>
            <person name="Schiff S.L."/>
            <person name="Watanabe T."/>
            <person name="Fukui M."/>
            <person name="Hanada S."/>
            <person name="Tank M."/>
            <person name="Neufeld J.D."/>
        </authorList>
    </citation>
    <scope>NUCLEOTIDE SEQUENCE</scope>
    <source>
        <strain evidence="3">L227-S17</strain>
    </source>
</reference>
<keyword evidence="1" id="KW-0472">Membrane</keyword>
<accession>A0A8T7M5J4</accession>
<evidence type="ECO:0000256" key="1">
    <source>
        <dbReference type="SAM" id="Phobius"/>
    </source>
</evidence>
<keyword evidence="1" id="KW-0812">Transmembrane</keyword>
<proteinExistence type="predicted"/>
<feature type="transmembrane region" description="Helical" evidence="1">
    <location>
        <begin position="48"/>
        <end position="68"/>
    </location>
</feature>
<dbReference type="Proteomes" id="UP001431572">
    <property type="component" value="Chromosome 2"/>
</dbReference>
<dbReference type="Proteomes" id="UP000521676">
    <property type="component" value="Unassembled WGS sequence"/>
</dbReference>
<keyword evidence="5" id="KW-1185">Reference proteome</keyword>
<evidence type="ECO:0000313" key="3">
    <source>
        <dbReference type="EMBL" id="WJW69312.1"/>
    </source>
</evidence>
<dbReference type="AlphaFoldDB" id="A0A8T7M5J4"/>
<name>A0A8T7M5J4_9CHLR</name>
<dbReference type="RefSeq" id="WP_341471201.1">
    <property type="nucleotide sequence ID" value="NZ_CP128400.1"/>
</dbReference>
<evidence type="ECO:0000313" key="5">
    <source>
        <dbReference type="Proteomes" id="UP001431572"/>
    </source>
</evidence>
<organism evidence="2 4">
    <name type="scientific">Candidatus Chlorohelix allophototropha</name>
    <dbReference type="NCBI Taxonomy" id="3003348"/>
    <lineage>
        <taxon>Bacteria</taxon>
        <taxon>Bacillati</taxon>
        <taxon>Chloroflexota</taxon>
        <taxon>Chloroflexia</taxon>
        <taxon>Candidatus Chloroheliales</taxon>
        <taxon>Candidatus Chloroheliaceae</taxon>
        <taxon>Candidatus Chlorohelix</taxon>
    </lineage>
</organism>
<evidence type="ECO:0000313" key="2">
    <source>
        <dbReference type="EMBL" id="NWJ47400.1"/>
    </source>
</evidence>
<keyword evidence="1" id="KW-1133">Transmembrane helix</keyword>